<dbReference type="PROSITE" id="PS50939">
    <property type="entry name" value="CYTOCHROME_B561"/>
    <property type="match status" value="1"/>
</dbReference>
<evidence type="ECO:0000256" key="8">
    <source>
        <dbReference type="ARBA" id="ARBA00022989"/>
    </source>
</evidence>
<feature type="region of interest" description="Disordered" evidence="12">
    <location>
        <begin position="39"/>
        <end position="58"/>
    </location>
</feature>
<dbReference type="InterPro" id="IPR045150">
    <property type="entry name" value="CYB561D1/2"/>
</dbReference>
<dbReference type="GO" id="GO:0016020">
    <property type="term" value="C:membrane"/>
    <property type="evidence" value="ECO:0007669"/>
    <property type="project" value="UniProtKB-SubCell"/>
</dbReference>
<dbReference type="GO" id="GO:0140575">
    <property type="term" value="F:transmembrane monodehydroascorbate reductase activity"/>
    <property type="evidence" value="ECO:0007669"/>
    <property type="project" value="InterPro"/>
</dbReference>
<evidence type="ECO:0000256" key="2">
    <source>
        <dbReference type="ARBA" id="ARBA00004141"/>
    </source>
</evidence>
<dbReference type="Proteomes" id="UP001159042">
    <property type="component" value="Unassembled WGS sequence"/>
</dbReference>
<feature type="transmembrane region" description="Helical" evidence="13">
    <location>
        <begin position="97"/>
        <end position="118"/>
    </location>
</feature>
<feature type="domain" description="Cytochrome b561" evidence="14">
    <location>
        <begin position="64"/>
        <end position="265"/>
    </location>
</feature>
<dbReference type="GO" id="GO:0046872">
    <property type="term" value="F:metal ion binding"/>
    <property type="evidence" value="ECO:0007669"/>
    <property type="project" value="UniProtKB-KW"/>
</dbReference>
<evidence type="ECO:0000256" key="10">
    <source>
        <dbReference type="ARBA" id="ARBA00023136"/>
    </source>
</evidence>
<evidence type="ECO:0000256" key="4">
    <source>
        <dbReference type="ARBA" id="ARBA00022617"/>
    </source>
</evidence>
<evidence type="ECO:0000256" key="3">
    <source>
        <dbReference type="ARBA" id="ARBA00022448"/>
    </source>
</evidence>
<dbReference type="CDD" id="cd08761">
    <property type="entry name" value="Cyt_b561_CYB561D2_like"/>
    <property type="match status" value="1"/>
</dbReference>
<evidence type="ECO:0000256" key="5">
    <source>
        <dbReference type="ARBA" id="ARBA00022692"/>
    </source>
</evidence>
<keyword evidence="9" id="KW-0408">Iron</keyword>
<dbReference type="Gene3D" id="1.20.120.1770">
    <property type="match status" value="1"/>
</dbReference>
<dbReference type="InterPro" id="IPR006593">
    <property type="entry name" value="Cyt_b561/ferric_Rdtase_TM"/>
</dbReference>
<organism evidence="15 16">
    <name type="scientific">Exocentrus adspersus</name>
    <dbReference type="NCBI Taxonomy" id="1586481"/>
    <lineage>
        <taxon>Eukaryota</taxon>
        <taxon>Metazoa</taxon>
        <taxon>Ecdysozoa</taxon>
        <taxon>Arthropoda</taxon>
        <taxon>Hexapoda</taxon>
        <taxon>Insecta</taxon>
        <taxon>Pterygota</taxon>
        <taxon>Neoptera</taxon>
        <taxon>Endopterygota</taxon>
        <taxon>Coleoptera</taxon>
        <taxon>Polyphaga</taxon>
        <taxon>Cucujiformia</taxon>
        <taxon>Chrysomeloidea</taxon>
        <taxon>Cerambycidae</taxon>
        <taxon>Lamiinae</taxon>
        <taxon>Acanthocinini</taxon>
        <taxon>Exocentrus</taxon>
    </lineage>
</organism>
<evidence type="ECO:0000313" key="15">
    <source>
        <dbReference type="EMBL" id="KAJ8918144.1"/>
    </source>
</evidence>
<evidence type="ECO:0000256" key="7">
    <source>
        <dbReference type="ARBA" id="ARBA00022982"/>
    </source>
</evidence>
<keyword evidence="16" id="KW-1185">Reference proteome</keyword>
<evidence type="ECO:0000256" key="1">
    <source>
        <dbReference type="ARBA" id="ARBA00001970"/>
    </source>
</evidence>
<keyword evidence="6" id="KW-0479">Metal-binding</keyword>
<reference evidence="15 16" key="1">
    <citation type="journal article" date="2023" name="Insect Mol. Biol.">
        <title>Genome sequencing provides insights into the evolution of gene families encoding plant cell wall-degrading enzymes in longhorned beetles.</title>
        <authorList>
            <person name="Shin N.R."/>
            <person name="Okamura Y."/>
            <person name="Kirsch R."/>
            <person name="Pauchet Y."/>
        </authorList>
    </citation>
    <scope>NUCLEOTIDE SEQUENCE [LARGE SCALE GENOMIC DNA]</scope>
    <source>
        <strain evidence="15">EAD_L_NR</strain>
    </source>
</reference>
<evidence type="ECO:0000256" key="12">
    <source>
        <dbReference type="SAM" id="MobiDB-lite"/>
    </source>
</evidence>
<comment type="caution">
    <text evidence="15">The sequence shown here is derived from an EMBL/GenBank/DDBJ whole genome shotgun (WGS) entry which is preliminary data.</text>
</comment>
<keyword evidence="5 13" id="KW-0812">Transmembrane</keyword>
<evidence type="ECO:0000313" key="16">
    <source>
        <dbReference type="Proteomes" id="UP001159042"/>
    </source>
</evidence>
<feature type="compositionally biased region" description="Basic and acidic residues" evidence="12">
    <location>
        <begin position="39"/>
        <end position="51"/>
    </location>
</feature>
<dbReference type="GO" id="GO:0140571">
    <property type="term" value="F:transmembrane ascorbate ferrireductase activity"/>
    <property type="evidence" value="ECO:0007669"/>
    <property type="project" value="UniProtKB-EC"/>
</dbReference>
<dbReference type="PANTHER" id="PTHR15422:SF45">
    <property type="entry name" value="CYTOCHROME B561 DOMAIN-CONTAINING PROTEIN"/>
    <property type="match status" value="1"/>
</dbReference>
<dbReference type="PANTHER" id="PTHR15422">
    <property type="entry name" value="OS05G0565100 PROTEIN"/>
    <property type="match status" value="1"/>
</dbReference>
<keyword evidence="3" id="KW-0813">Transport</keyword>
<keyword evidence="4" id="KW-0349">Heme</keyword>
<sequence length="283" mass="32194">MSGTLSQSPQHETETEVNQLVNVTIAANTDTARNEEIAMAEKSKKHDDVTGKRKKHGKLPPSPLMEALTTVAHCCLAAFVLLILYLCFRHPFEFFTWHPLLLSIGWMLLMGEAILILSKENILRRKYKITHTLKLRLHWVPLTVAAVLIGIGFLIVTISKNRKNKYHYTSWHGLLGLIGVVTFIPPCINGVMTLYDKELRDYLNPRIVKLIHIITGVLSFACGGLSLILSVYTKWFDRRTNGNPYVFAFGLVMAILPVLWIVQRPLLKCVRNIYRLCSKEEDD</sequence>
<keyword evidence="10 13" id="KW-0472">Membrane</keyword>
<name>A0AAV8VV90_9CUCU</name>
<accession>A0AAV8VV90</accession>
<comment type="subcellular location">
    <subcellularLocation>
        <location evidence="2">Membrane</location>
        <topology evidence="2">Multi-pass membrane protein</topology>
    </subcellularLocation>
</comment>
<evidence type="ECO:0000256" key="13">
    <source>
        <dbReference type="SAM" id="Phobius"/>
    </source>
</evidence>
<evidence type="ECO:0000259" key="14">
    <source>
        <dbReference type="PROSITE" id="PS50939"/>
    </source>
</evidence>
<feature type="transmembrane region" description="Helical" evidence="13">
    <location>
        <begin position="171"/>
        <end position="195"/>
    </location>
</feature>
<evidence type="ECO:0000256" key="11">
    <source>
        <dbReference type="ARBA" id="ARBA00024225"/>
    </source>
</evidence>
<feature type="transmembrane region" description="Helical" evidence="13">
    <location>
        <begin position="64"/>
        <end position="85"/>
    </location>
</feature>
<comment type="cofactor">
    <cofactor evidence="1">
        <name>heme b</name>
        <dbReference type="ChEBI" id="CHEBI:60344"/>
    </cofactor>
</comment>
<gene>
    <name evidence="15" type="ORF">NQ315_011601</name>
</gene>
<keyword evidence="8 13" id="KW-1133">Transmembrane helix</keyword>
<dbReference type="SMART" id="SM00665">
    <property type="entry name" value="B561"/>
    <property type="match status" value="1"/>
</dbReference>
<feature type="transmembrane region" description="Helical" evidence="13">
    <location>
        <begin position="244"/>
        <end position="262"/>
    </location>
</feature>
<dbReference type="Pfam" id="PF03188">
    <property type="entry name" value="Cytochrom_B561"/>
    <property type="match status" value="1"/>
</dbReference>
<dbReference type="EC" id="7.2.1.3" evidence="11"/>
<evidence type="ECO:0000256" key="9">
    <source>
        <dbReference type="ARBA" id="ARBA00023004"/>
    </source>
</evidence>
<protein>
    <recommendedName>
        <fullName evidence="11">ascorbate ferrireductase (transmembrane)</fullName>
        <ecNumber evidence="11">7.2.1.3</ecNumber>
    </recommendedName>
</protein>
<dbReference type="EMBL" id="JANEYG010000028">
    <property type="protein sequence ID" value="KAJ8918144.1"/>
    <property type="molecule type" value="Genomic_DNA"/>
</dbReference>
<proteinExistence type="predicted"/>
<feature type="transmembrane region" description="Helical" evidence="13">
    <location>
        <begin position="139"/>
        <end position="159"/>
    </location>
</feature>
<feature type="transmembrane region" description="Helical" evidence="13">
    <location>
        <begin position="207"/>
        <end position="232"/>
    </location>
</feature>
<dbReference type="AlphaFoldDB" id="A0AAV8VV90"/>
<keyword evidence="7" id="KW-0249">Electron transport</keyword>
<evidence type="ECO:0000256" key="6">
    <source>
        <dbReference type="ARBA" id="ARBA00022723"/>
    </source>
</evidence>